<dbReference type="AlphaFoldDB" id="A0A7W9ED22"/>
<reference evidence="2 3" key="1">
    <citation type="submission" date="2020-08" db="EMBL/GenBank/DDBJ databases">
        <title>Genomic Encyclopedia of Type Strains, Phase IV (KMG-IV): sequencing the most valuable type-strain genomes for metagenomic binning, comparative biology and taxonomic classification.</title>
        <authorList>
            <person name="Goeker M."/>
        </authorList>
    </citation>
    <scope>NUCLEOTIDE SEQUENCE [LARGE SCALE GENOMIC DNA]</scope>
    <source>
        <strain evidence="2 3">DSM 25079</strain>
    </source>
</reference>
<keyword evidence="1" id="KW-0812">Transmembrane</keyword>
<proteinExistence type="predicted"/>
<dbReference type="Proteomes" id="UP000549617">
    <property type="component" value="Unassembled WGS sequence"/>
</dbReference>
<sequence length="199" mass="20025">MAGFVDAIGFLGTGGFFVSFMSGNSTRLGVGFVDGAGAAVMAAGLVGSFVGGVMIASLLKRKVRSGKRSFMLLLVSLLLSAGAICAGLGLPTAAFALAAAAMGAENMVFEDGGEVQIGLTYMTGALVKIGQRLALALSGGSPWSWLPFLLLWIGLITGGAMGALCFFRWGMSALWIAAGLAGLLAIVVGPDANVSKARG</sequence>
<organism evidence="2 3">
    <name type="scientific">Sphingobium boeckii</name>
    <dbReference type="NCBI Taxonomy" id="1082345"/>
    <lineage>
        <taxon>Bacteria</taxon>
        <taxon>Pseudomonadati</taxon>
        <taxon>Pseudomonadota</taxon>
        <taxon>Alphaproteobacteria</taxon>
        <taxon>Sphingomonadales</taxon>
        <taxon>Sphingomonadaceae</taxon>
        <taxon>Sphingobium</taxon>
    </lineage>
</organism>
<dbReference type="Pfam" id="PF06912">
    <property type="entry name" value="DUF1275"/>
    <property type="match status" value="1"/>
</dbReference>
<feature type="transmembrane region" description="Helical" evidence="1">
    <location>
        <begin position="36"/>
        <end position="59"/>
    </location>
</feature>
<dbReference type="PANTHER" id="PTHR37314:SF4">
    <property type="entry name" value="UPF0700 TRANSMEMBRANE PROTEIN YOAK"/>
    <property type="match status" value="1"/>
</dbReference>
<evidence type="ECO:0000313" key="3">
    <source>
        <dbReference type="Proteomes" id="UP000549617"/>
    </source>
</evidence>
<accession>A0A7W9ED22</accession>
<keyword evidence="1" id="KW-1133">Transmembrane helix</keyword>
<dbReference type="EMBL" id="JACIJC010000001">
    <property type="protein sequence ID" value="MBB5684499.1"/>
    <property type="molecule type" value="Genomic_DNA"/>
</dbReference>
<feature type="transmembrane region" description="Helical" evidence="1">
    <location>
        <begin position="71"/>
        <end position="101"/>
    </location>
</feature>
<dbReference type="PANTHER" id="PTHR37314">
    <property type="entry name" value="SLR0142 PROTEIN"/>
    <property type="match status" value="1"/>
</dbReference>
<evidence type="ECO:0000256" key="1">
    <source>
        <dbReference type="SAM" id="Phobius"/>
    </source>
</evidence>
<protein>
    <submittedName>
        <fullName evidence="2">Uncharacterized membrane protein YoaK (UPF0700 family)</fullName>
    </submittedName>
</protein>
<feature type="transmembrane region" description="Helical" evidence="1">
    <location>
        <begin position="145"/>
        <end position="166"/>
    </location>
</feature>
<dbReference type="InterPro" id="IPR010699">
    <property type="entry name" value="DUF1275"/>
</dbReference>
<keyword evidence="3" id="KW-1185">Reference proteome</keyword>
<feature type="transmembrane region" description="Helical" evidence="1">
    <location>
        <begin position="7"/>
        <end position="24"/>
    </location>
</feature>
<feature type="transmembrane region" description="Helical" evidence="1">
    <location>
        <begin position="173"/>
        <end position="190"/>
    </location>
</feature>
<name>A0A7W9ED22_9SPHN</name>
<gene>
    <name evidence="2" type="ORF">FHS49_000490</name>
</gene>
<comment type="caution">
    <text evidence="2">The sequence shown here is derived from an EMBL/GenBank/DDBJ whole genome shotgun (WGS) entry which is preliminary data.</text>
</comment>
<evidence type="ECO:0000313" key="2">
    <source>
        <dbReference type="EMBL" id="MBB5684499.1"/>
    </source>
</evidence>
<keyword evidence="1" id="KW-0472">Membrane</keyword>